<name>A0A7Z0BGF4_9ACTN</name>
<sequence>MKIRLHEGWTKEEQRKIDAYVNQLDLLDDQDRTPLEAPRFRGAYRYRCWDRRCRGHEQGLLDWEFVALQRRLSHCSDEEARDELKKKFLDMMCAPKRDVAFYVGNQAKRRHVFSVLGVYYPER</sequence>
<accession>A0A7Z0BGF4</accession>
<reference evidence="1 2" key="1">
    <citation type="submission" date="2020-07" db="EMBL/GenBank/DDBJ databases">
        <title>Sequencing the genomes of 1000 actinobacteria strains.</title>
        <authorList>
            <person name="Klenk H.-P."/>
        </authorList>
    </citation>
    <scope>NUCLEOTIDE SEQUENCE [LARGE SCALE GENOMIC DNA]</scope>
    <source>
        <strain evidence="1 2">DSM 45876</strain>
    </source>
</reference>
<evidence type="ECO:0000313" key="1">
    <source>
        <dbReference type="EMBL" id="NYH44337.1"/>
    </source>
</evidence>
<organism evidence="1 2">
    <name type="scientific">Micromonospora jinlongensis</name>
    <dbReference type="NCBI Taxonomy" id="1287877"/>
    <lineage>
        <taxon>Bacteria</taxon>
        <taxon>Bacillati</taxon>
        <taxon>Actinomycetota</taxon>
        <taxon>Actinomycetes</taxon>
        <taxon>Micromonosporales</taxon>
        <taxon>Micromonosporaceae</taxon>
        <taxon>Micromonospora</taxon>
    </lineage>
</organism>
<dbReference type="AlphaFoldDB" id="A0A7Z0BGF4"/>
<evidence type="ECO:0000313" key="2">
    <source>
        <dbReference type="Proteomes" id="UP000523545"/>
    </source>
</evidence>
<keyword evidence="2" id="KW-1185">Reference proteome</keyword>
<dbReference type="Proteomes" id="UP000523545">
    <property type="component" value="Unassembled WGS sequence"/>
</dbReference>
<dbReference type="EMBL" id="JACCHK010000001">
    <property type="protein sequence ID" value="NYH44337.1"/>
    <property type="molecule type" value="Genomic_DNA"/>
</dbReference>
<proteinExistence type="predicted"/>
<dbReference type="RefSeq" id="WP_246380957.1">
    <property type="nucleotide sequence ID" value="NZ_JACCHK010000001.1"/>
</dbReference>
<comment type="caution">
    <text evidence="1">The sequence shown here is derived from an EMBL/GenBank/DDBJ whole genome shotgun (WGS) entry which is preliminary data.</text>
</comment>
<gene>
    <name evidence="1" type="ORF">HNR22_004064</name>
</gene>
<protein>
    <submittedName>
        <fullName evidence="1">Uncharacterized protein</fullName>
    </submittedName>
</protein>